<evidence type="ECO:0008006" key="4">
    <source>
        <dbReference type="Google" id="ProtNLM"/>
    </source>
</evidence>
<reference evidence="2" key="1">
    <citation type="submission" date="2015-10" db="EMBL/GenBank/DDBJ databases">
        <title>Description of Candidatus Tenderia electrophaga gen. nov, sp. nov., an Uncultivated Electroautotroph from a Biocathode Enrichment.</title>
        <authorList>
            <person name="Eddie B.J."/>
            <person name="Malanoski A.P."/>
            <person name="Wang Z."/>
            <person name="Hall R.J."/>
            <person name="Oh S.D."/>
            <person name="Heiner C."/>
            <person name="Lin B."/>
            <person name="Strycharz-Glaven S.M."/>
        </authorList>
    </citation>
    <scope>NUCLEOTIDE SEQUENCE [LARGE SCALE GENOMIC DNA]</scope>
    <source>
        <strain evidence="2">NRL1</strain>
    </source>
</reference>
<feature type="transmembrane region" description="Helical" evidence="1">
    <location>
        <begin position="379"/>
        <end position="398"/>
    </location>
</feature>
<feature type="transmembrane region" description="Helical" evidence="1">
    <location>
        <begin position="140"/>
        <end position="159"/>
    </location>
</feature>
<feature type="transmembrane region" description="Helical" evidence="1">
    <location>
        <begin position="107"/>
        <end position="128"/>
    </location>
</feature>
<proteinExistence type="predicted"/>
<feature type="transmembrane region" description="Helical" evidence="1">
    <location>
        <begin position="328"/>
        <end position="350"/>
    </location>
</feature>
<keyword evidence="1" id="KW-0812">Transmembrane</keyword>
<dbReference type="AlphaFoldDB" id="A0A0S2TAW7"/>
<feature type="transmembrane region" description="Helical" evidence="1">
    <location>
        <begin position="168"/>
        <end position="187"/>
    </location>
</feature>
<keyword evidence="3" id="KW-1185">Reference proteome</keyword>
<dbReference type="Gene3D" id="1.20.1740.10">
    <property type="entry name" value="Amino acid/polyamine transporter I"/>
    <property type="match status" value="1"/>
</dbReference>
<keyword evidence="1" id="KW-1133">Transmembrane helix</keyword>
<name>A0A0S2TAW7_9GAMM</name>
<gene>
    <name evidence="2" type="ORF">Tel_03585</name>
</gene>
<evidence type="ECO:0000313" key="3">
    <source>
        <dbReference type="Proteomes" id="UP000055136"/>
    </source>
</evidence>
<feature type="transmembrane region" description="Helical" evidence="1">
    <location>
        <begin position="207"/>
        <end position="225"/>
    </location>
</feature>
<feature type="transmembrane region" description="Helical" evidence="1">
    <location>
        <begin position="356"/>
        <end position="372"/>
    </location>
</feature>
<sequence>MEQADMMQSQGPQVQACAAEERWSSGRRIIPALGTPLASIFGSGFLVIVPVLASGVGPYAVWAMLAVAFVAFHTGAIVRHNILCAEPVLAASNQRATLVLERLSDAALVLAYVVSVCLYIHILSAFVLGAVGLDSGFNKSLLTTVVIGLITVIGILGGLKPLERLERWALYVTFLMLALLLIGFAVYDAQLYLDTGRFALPALPQRSGWEMLTIVAGTLIVVQGFETPRYLGRRFDTGTRIRASRWSQYVSLSIYVAFVALALPIVPVLNGHYADNSLIQLAAAVSVLLAMPLVLAAGLSQFSAAVADTLAAAGNLEEVTRRRLSQRWGYLLVAVSAMLLAWTGSTFTVIALASRAFALYYLLQCLVALSVCRNRRERLRFLLVALALGFVLLFAVPAG</sequence>
<feature type="transmembrane region" description="Helical" evidence="1">
    <location>
        <begin position="29"/>
        <end position="53"/>
    </location>
</feature>
<evidence type="ECO:0000313" key="2">
    <source>
        <dbReference type="EMBL" id="ALP52296.1"/>
    </source>
</evidence>
<feature type="transmembrane region" description="Helical" evidence="1">
    <location>
        <begin position="246"/>
        <end position="266"/>
    </location>
</feature>
<dbReference type="KEGG" id="tee:Tel_03585"/>
<accession>A0A0S2TAW7</accession>
<dbReference type="EMBL" id="CP013099">
    <property type="protein sequence ID" value="ALP52296.1"/>
    <property type="molecule type" value="Genomic_DNA"/>
</dbReference>
<feature type="transmembrane region" description="Helical" evidence="1">
    <location>
        <begin position="278"/>
        <end position="307"/>
    </location>
</feature>
<evidence type="ECO:0000256" key="1">
    <source>
        <dbReference type="SAM" id="Phobius"/>
    </source>
</evidence>
<dbReference type="STRING" id="1748243.Tel_03585"/>
<dbReference type="Proteomes" id="UP000055136">
    <property type="component" value="Chromosome"/>
</dbReference>
<organism evidence="2 3">
    <name type="scientific">Candidatus Tenderia electrophaga</name>
    <dbReference type="NCBI Taxonomy" id="1748243"/>
    <lineage>
        <taxon>Bacteria</taxon>
        <taxon>Pseudomonadati</taxon>
        <taxon>Pseudomonadota</taxon>
        <taxon>Gammaproteobacteria</taxon>
        <taxon>Candidatus Tenderiales</taxon>
        <taxon>Candidatus Tenderiaceae</taxon>
        <taxon>Candidatus Tenderia</taxon>
    </lineage>
</organism>
<keyword evidence="1" id="KW-0472">Membrane</keyword>
<protein>
    <recommendedName>
        <fullName evidence="4">Amino acid permease</fullName>
    </recommendedName>
</protein>
<feature type="transmembrane region" description="Helical" evidence="1">
    <location>
        <begin position="59"/>
        <end position="78"/>
    </location>
</feature>